<dbReference type="KEGG" id="wei:EQG49_01105"/>
<protein>
    <submittedName>
        <fullName evidence="1">Uncharacterized protein</fullName>
    </submittedName>
</protein>
<dbReference type="EMBL" id="CP037940">
    <property type="protein sequence ID" value="QBO35149.1"/>
    <property type="molecule type" value="Genomic_DNA"/>
</dbReference>
<accession>A0A4P6YR85</accession>
<evidence type="ECO:0000313" key="1">
    <source>
        <dbReference type="EMBL" id="QBO35149.1"/>
    </source>
</evidence>
<organism evidence="1 2">
    <name type="scientific">Periweissella cryptocerci</name>
    <dbReference type="NCBI Taxonomy" id="2506420"/>
    <lineage>
        <taxon>Bacteria</taxon>
        <taxon>Bacillati</taxon>
        <taxon>Bacillota</taxon>
        <taxon>Bacilli</taxon>
        <taxon>Lactobacillales</taxon>
        <taxon>Lactobacillaceae</taxon>
        <taxon>Periweissella</taxon>
    </lineage>
</organism>
<sequence length="133" mass="15226">MDTEEIMATLYAKANDGTGSDRLNKMFDKTIEFSLRDGENKTNLKTAFVTLYEEWATANNAWEDAQTSTIQALRLKYPDMSAIEQLQDEYMTWYDEHADTSVDEIDAAFEDMMSILKPADLKTIEAEFNQVEA</sequence>
<dbReference type="Proteomes" id="UP000292886">
    <property type="component" value="Chromosome"/>
</dbReference>
<dbReference type="RefSeq" id="WP_133362229.1">
    <property type="nucleotide sequence ID" value="NZ_CP037940.1"/>
</dbReference>
<reference evidence="2" key="1">
    <citation type="submission" date="2019-03" db="EMBL/GenBank/DDBJ databases">
        <title>Weissella sp. 26KH-42 Genome sequencing.</title>
        <authorList>
            <person name="Heo J."/>
            <person name="Kim S.-J."/>
            <person name="Kim J.-S."/>
            <person name="Hong S.-B."/>
            <person name="Kwon S.-W."/>
        </authorList>
    </citation>
    <scope>NUCLEOTIDE SEQUENCE [LARGE SCALE GENOMIC DNA]</scope>
    <source>
        <strain evidence="2">26KH-42</strain>
    </source>
</reference>
<evidence type="ECO:0000313" key="2">
    <source>
        <dbReference type="Proteomes" id="UP000292886"/>
    </source>
</evidence>
<gene>
    <name evidence="1" type="ORF">EQG49_01105</name>
</gene>
<dbReference type="AlphaFoldDB" id="A0A4P6YR85"/>
<name>A0A4P6YR85_9LACO</name>
<proteinExistence type="predicted"/>
<keyword evidence="2" id="KW-1185">Reference proteome</keyword>